<comment type="caution">
    <text evidence="1">The sequence shown here is derived from an EMBL/GenBank/DDBJ whole genome shotgun (WGS) entry which is preliminary data.</text>
</comment>
<dbReference type="EMBL" id="JARKIB010000119">
    <property type="protein sequence ID" value="KAJ7736938.1"/>
    <property type="molecule type" value="Genomic_DNA"/>
</dbReference>
<dbReference type="Proteomes" id="UP001215598">
    <property type="component" value="Unassembled WGS sequence"/>
</dbReference>
<accession>A0AAD7I9E8</accession>
<organism evidence="1 2">
    <name type="scientific">Mycena metata</name>
    <dbReference type="NCBI Taxonomy" id="1033252"/>
    <lineage>
        <taxon>Eukaryota</taxon>
        <taxon>Fungi</taxon>
        <taxon>Dikarya</taxon>
        <taxon>Basidiomycota</taxon>
        <taxon>Agaricomycotina</taxon>
        <taxon>Agaricomycetes</taxon>
        <taxon>Agaricomycetidae</taxon>
        <taxon>Agaricales</taxon>
        <taxon>Marasmiineae</taxon>
        <taxon>Mycenaceae</taxon>
        <taxon>Mycena</taxon>
    </lineage>
</organism>
<protein>
    <submittedName>
        <fullName evidence="1">Uncharacterized protein</fullName>
    </submittedName>
</protein>
<reference evidence="1" key="1">
    <citation type="submission" date="2023-03" db="EMBL/GenBank/DDBJ databases">
        <title>Massive genome expansion in bonnet fungi (Mycena s.s.) driven by repeated elements and novel gene families across ecological guilds.</title>
        <authorList>
            <consortium name="Lawrence Berkeley National Laboratory"/>
            <person name="Harder C.B."/>
            <person name="Miyauchi S."/>
            <person name="Viragh M."/>
            <person name="Kuo A."/>
            <person name="Thoen E."/>
            <person name="Andreopoulos B."/>
            <person name="Lu D."/>
            <person name="Skrede I."/>
            <person name="Drula E."/>
            <person name="Henrissat B."/>
            <person name="Morin E."/>
            <person name="Kohler A."/>
            <person name="Barry K."/>
            <person name="LaButti K."/>
            <person name="Morin E."/>
            <person name="Salamov A."/>
            <person name="Lipzen A."/>
            <person name="Mereny Z."/>
            <person name="Hegedus B."/>
            <person name="Baldrian P."/>
            <person name="Stursova M."/>
            <person name="Weitz H."/>
            <person name="Taylor A."/>
            <person name="Grigoriev I.V."/>
            <person name="Nagy L.G."/>
            <person name="Martin F."/>
            <person name="Kauserud H."/>
        </authorList>
    </citation>
    <scope>NUCLEOTIDE SEQUENCE</scope>
    <source>
        <strain evidence="1">CBHHK182m</strain>
    </source>
</reference>
<gene>
    <name evidence="1" type="ORF">B0H16DRAFT_112286</name>
</gene>
<name>A0AAD7I9E8_9AGAR</name>
<evidence type="ECO:0000313" key="1">
    <source>
        <dbReference type="EMBL" id="KAJ7736938.1"/>
    </source>
</evidence>
<evidence type="ECO:0000313" key="2">
    <source>
        <dbReference type="Proteomes" id="UP001215598"/>
    </source>
</evidence>
<proteinExistence type="predicted"/>
<keyword evidence="2" id="KW-1185">Reference proteome</keyword>
<dbReference type="AlphaFoldDB" id="A0AAD7I9E8"/>
<sequence>MATANQILNLFANSGVLCNVPHIQENVLAECDNLAQLALSHTCVLYREIYDDLRISKIELGDVAFDVRDPDVVLISHYTAKKDTPSARLHCMWNSDPNSKYLVKKVRKPATEKELAAIVIKKQVFICLSFELWAPPPGISEAEWYSDDGYKGIMTPGGVVLSKCRGVYDSMFGGGNIEYWKIPESSTKMGFTVADYRDLYVGRYKKEKKGGSPHKIYSKYWKSGGKSVIISCMPDNMHGTLVFCDSQYE</sequence>